<keyword evidence="1" id="KW-0472">Membrane</keyword>
<evidence type="ECO:0000313" key="3">
    <source>
        <dbReference type="Proteomes" id="UP001164746"/>
    </source>
</evidence>
<protein>
    <submittedName>
        <fullName evidence="2">Uncharacterized protein</fullName>
    </submittedName>
</protein>
<keyword evidence="1" id="KW-1133">Transmembrane helix</keyword>
<dbReference type="Proteomes" id="UP001164746">
    <property type="component" value="Chromosome 6"/>
</dbReference>
<accession>A0ABY7ECR9</accession>
<gene>
    <name evidence="2" type="ORF">MAR_017771</name>
</gene>
<proteinExistence type="predicted"/>
<sequence>MDTPETVEKLDDVLRSKEIDGVDITCGILHVCYSAVGLNKCFEEVRTGYMTCNPEERPRLMLTEGFNLAFGSIIILLSVVFTVYLSVRGTLQRLTGATSGQGAPHSTCCYGHCNVYVNSVVVS</sequence>
<keyword evidence="1" id="KW-0812">Transmembrane</keyword>
<organism evidence="2 3">
    <name type="scientific">Mya arenaria</name>
    <name type="common">Soft-shell clam</name>
    <dbReference type="NCBI Taxonomy" id="6604"/>
    <lineage>
        <taxon>Eukaryota</taxon>
        <taxon>Metazoa</taxon>
        <taxon>Spiralia</taxon>
        <taxon>Lophotrochozoa</taxon>
        <taxon>Mollusca</taxon>
        <taxon>Bivalvia</taxon>
        <taxon>Autobranchia</taxon>
        <taxon>Heteroconchia</taxon>
        <taxon>Euheterodonta</taxon>
        <taxon>Imparidentia</taxon>
        <taxon>Neoheterodontei</taxon>
        <taxon>Myida</taxon>
        <taxon>Myoidea</taxon>
        <taxon>Myidae</taxon>
        <taxon>Mya</taxon>
    </lineage>
</organism>
<evidence type="ECO:0000313" key="2">
    <source>
        <dbReference type="EMBL" id="WAR07813.1"/>
    </source>
</evidence>
<evidence type="ECO:0000256" key="1">
    <source>
        <dbReference type="SAM" id="Phobius"/>
    </source>
</evidence>
<feature type="transmembrane region" description="Helical" evidence="1">
    <location>
        <begin position="66"/>
        <end position="87"/>
    </location>
</feature>
<dbReference type="EMBL" id="CP111017">
    <property type="protein sequence ID" value="WAR07813.1"/>
    <property type="molecule type" value="Genomic_DNA"/>
</dbReference>
<keyword evidence="3" id="KW-1185">Reference proteome</keyword>
<name>A0ABY7ECR9_MYAAR</name>
<reference evidence="2" key="1">
    <citation type="submission" date="2022-11" db="EMBL/GenBank/DDBJ databases">
        <title>Centuries of genome instability and evolution in soft-shell clam transmissible cancer (bioRxiv).</title>
        <authorList>
            <person name="Hart S.F.M."/>
            <person name="Yonemitsu M.A."/>
            <person name="Giersch R.M."/>
            <person name="Beal B.F."/>
            <person name="Arriagada G."/>
            <person name="Davis B.W."/>
            <person name="Ostrander E.A."/>
            <person name="Goff S.P."/>
            <person name="Metzger M.J."/>
        </authorList>
    </citation>
    <scope>NUCLEOTIDE SEQUENCE</scope>
    <source>
        <strain evidence="2">MELC-2E11</strain>
        <tissue evidence="2">Siphon/mantle</tissue>
    </source>
</reference>